<dbReference type="AlphaFoldDB" id="A0A4P9WNA0"/>
<feature type="chain" id="PRO_5020324094" description="Secreted protein" evidence="2">
    <location>
        <begin position="17"/>
        <end position="120"/>
    </location>
</feature>
<feature type="region of interest" description="Disordered" evidence="1">
    <location>
        <begin position="46"/>
        <end position="72"/>
    </location>
</feature>
<keyword evidence="2" id="KW-0732">Signal</keyword>
<reference evidence="4" key="1">
    <citation type="journal article" date="2018" name="Nat. Microbiol.">
        <title>Leveraging single-cell genomics to expand the fungal tree of life.</title>
        <authorList>
            <person name="Ahrendt S.R."/>
            <person name="Quandt C.A."/>
            <person name="Ciobanu D."/>
            <person name="Clum A."/>
            <person name="Salamov A."/>
            <person name="Andreopoulos B."/>
            <person name="Cheng J.F."/>
            <person name="Woyke T."/>
            <person name="Pelin A."/>
            <person name="Henrissat B."/>
            <person name="Reynolds N.K."/>
            <person name="Benny G.L."/>
            <person name="Smith M.E."/>
            <person name="James T.Y."/>
            <person name="Grigoriev I.V."/>
        </authorList>
    </citation>
    <scope>NUCLEOTIDE SEQUENCE [LARGE SCALE GENOMIC DNA]</scope>
</reference>
<proteinExistence type="predicted"/>
<evidence type="ECO:0000313" key="3">
    <source>
        <dbReference type="EMBL" id="RKO94414.1"/>
    </source>
</evidence>
<evidence type="ECO:0000256" key="2">
    <source>
        <dbReference type="SAM" id="SignalP"/>
    </source>
</evidence>
<gene>
    <name evidence="3" type="ORF">BDK51DRAFT_29618</name>
</gene>
<dbReference type="EMBL" id="KZ993903">
    <property type="protein sequence ID" value="RKO94414.1"/>
    <property type="molecule type" value="Genomic_DNA"/>
</dbReference>
<feature type="compositionally biased region" description="Basic and acidic residues" evidence="1">
    <location>
        <begin position="60"/>
        <end position="72"/>
    </location>
</feature>
<sequence length="120" mass="13469">MFSSLRCAAWLVLSRASTWMERDGTKSERLNSEAVWEEWRIPIKNGSPPPGVRIGSPHRGGGEDQGTEKPIDAWVRRSSKMWREMVWNSKFISESSFLKIALPGPDCSPHRGGGEDEGIE</sequence>
<evidence type="ECO:0008006" key="5">
    <source>
        <dbReference type="Google" id="ProtNLM"/>
    </source>
</evidence>
<protein>
    <recommendedName>
        <fullName evidence="5">Secreted protein</fullName>
    </recommendedName>
</protein>
<evidence type="ECO:0000256" key="1">
    <source>
        <dbReference type="SAM" id="MobiDB-lite"/>
    </source>
</evidence>
<organism evidence="3 4">
    <name type="scientific">Blyttiomyces helicus</name>
    <dbReference type="NCBI Taxonomy" id="388810"/>
    <lineage>
        <taxon>Eukaryota</taxon>
        <taxon>Fungi</taxon>
        <taxon>Fungi incertae sedis</taxon>
        <taxon>Chytridiomycota</taxon>
        <taxon>Chytridiomycota incertae sedis</taxon>
        <taxon>Chytridiomycetes</taxon>
        <taxon>Chytridiomycetes incertae sedis</taxon>
        <taxon>Blyttiomyces</taxon>
    </lineage>
</organism>
<dbReference type="Proteomes" id="UP000269721">
    <property type="component" value="Unassembled WGS sequence"/>
</dbReference>
<keyword evidence="4" id="KW-1185">Reference proteome</keyword>
<name>A0A4P9WNA0_9FUNG</name>
<evidence type="ECO:0000313" key="4">
    <source>
        <dbReference type="Proteomes" id="UP000269721"/>
    </source>
</evidence>
<accession>A0A4P9WNA0</accession>
<feature type="signal peptide" evidence="2">
    <location>
        <begin position="1"/>
        <end position="16"/>
    </location>
</feature>